<name>A0A412G8U1_9BACT</name>
<reference evidence="4 5" key="1">
    <citation type="submission" date="2018-08" db="EMBL/GenBank/DDBJ databases">
        <title>A genome reference for cultivated species of the human gut microbiota.</title>
        <authorList>
            <person name="Zou Y."/>
            <person name="Xue W."/>
            <person name="Luo G."/>
        </authorList>
    </citation>
    <scope>NUCLEOTIDE SEQUENCE [LARGE SCALE GENOMIC DNA]</scope>
    <source>
        <strain evidence="4 5">AF24-2</strain>
    </source>
</reference>
<sequence>MKTRFYCILVLLACSITLYAQGYQWEKAISYREGKQNAYMKQICLLDVYYPTDKKDFPTVVWFHGGGLTGGDREIPRELREQGIAVVGVSYRLCAGNKDPKAINADVTTDDAVDDAAAATAWVVKNIARYGGNPSKIYLAGHSAGGYLVSMIGLDKSRLAKYGVDADSFAALIPFSGQAITHFQNRRDRGISDYQPLIDEHAPLYYVRKDCPPILLICGDREREMLGRYEENAYMWRMLKIIGHPAAYLYELQGFDHGTMSHPAHSILLEYIRNREKEVDK</sequence>
<dbReference type="PANTHER" id="PTHR48081">
    <property type="entry name" value="AB HYDROLASE SUPERFAMILY PROTEIN C4A8.06C"/>
    <property type="match status" value="1"/>
</dbReference>
<dbReference type="Gene3D" id="3.40.50.1820">
    <property type="entry name" value="alpha/beta hydrolase"/>
    <property type="match status" value="1"/>
</dbReference>
<organism evidence="4 5">
    <name type="scientific">Phocaeicola coprocola</name>
    <dbReference type="NCBI Taxonomy" id="310298"/>
    <lineage>
        <taxon>Bacteria</taxon>
        <taxon>Pseudomonadati</taxon>
        <taxon>Bacteroidota</taxon>
        <taxon>Bacteroidia</taxon>
        <taxon>Bacteroidales</taxon>
        <taxon>Bacteroidaceae</taxon>
        <taxon>Phocaeicola</taxon>
    </lineage>
</organism>
<comment type="caution">
    <text evidence="4">The sequence shown here is derived from an EMBL/GenBank/DDBJ whole genome shotgun (WGS) entry which is preliminary data.</text>
</comment>
<dbReference type="RefSeq" id="WP_118485275.1">
    <property type="nucleotide sequence ID" value="NZ_CAUELD010000008.1"/>
</dbReference>
<keyword evidence="5" id="KW-1185">Reference proteome</keyword>
<evidence type="ECO:0000313" key="4">
    <source>
        <dbReference type="EMBL" id="RGR90353.1"/>
    </source>
</evidence>
<accession>A0A412G8U1</accession>
<evidence type="ECO:0000313" key="5">
    <source>
        <dbReference type="Proteomes" id="UP000285864"/>
    </source>
</evidence>
<feature type="signal peptide" evidence="2">
    <location>
        <begin position="1"/>
        <end position="20"/>
    </location>
</feature>
<protein>
    <submittedName>
        <fullName evidence="4">Alpha/beta hydrolase</fullName>
    </submittedName>
</protein>
<dbReference type="InterPro" id="IPR029058">
    <property type="entry name" value="AB_hydrolase_fold"/>
</dbReference>
<dbReference type="GO" id="GO:0016787">
    <property type="term" value="F:hydrolase activity"/>
    <property type="evidence" value="ECO:0007669"/>
    <property type="project" value="UniProtKB-KW"/>
</dbReference>
<keyword evidence="1 4" id="KW-0378">Hydrolase</keyword>
<dbReference type="InterPro" id="IPR050300">
    <property type="entry name" value="GDXG_lipolytic_enzyme"/>
</dbReference>
<proteinExistence type="predicted"/>
<evidence type="ECO:0000256" key="1">
    <source>
        <dbReference type="ARBA" id="ARBA00022801"/>
    </source>
</evidence>
<dbReference type="InterPro" id="IPR049492">
    <property type="entry name" value="BD-FAE-like_dom"/>
</dbReference>
<evidence type="ECO:0000256" key="2">
    <source>
        <dbReference type="SAM" id="SignalP"/>
    </source>
</evidence>
<dbReference type="AlphaFoldDB" id="A0A412G8U1"/>
<feature type="domain" description="BD-FAE-like" evidence="3">
    <location>
        <begin position="46"/>
        <end position="222"/>
    </location>
</feature>
<dbReference type="Proteomes" id="UP000285864">
    <property type="component" value="Unassembled WGS sequence"/>
</dbReference>
<dbReference type="Pfam" id="PF20434">
    <property type="entry name" value="BD-FAE"/>
    <property type="match status" value="1"/>
</dbReference>
<gene>
    <name evidence="4" type="ORF">DWY20_13760</name>
</gene>
<dbReference type="SUPFAM" id="SSF53474">
    <property type="entry name" value="alpha/beta-Hydrolases"/>
    <property type="match status" value="1"/>
</dbReference>
<keyword evidence="2" id="KW-0732">Signal</keyword>
<dbReference type="PANTHER" id="PTHR48081:SF9">
    <property type="entry name" value="CARBOXYLESTERASE"/>
    <property type="match status" value="1"/>
</dbReference>
<dbReference type="EMBL" id="QRUU01000094">
    <property type="protein sequence ID" value="RGR90353.1"/>
    <property type="molecule type" value="Genomic_DNA"/>
</dbReference>
<feature type="chain" id="PRO_5019174304" evidence="2">
    <location>
        <begin position="21"/>
        <end position="281"/>
    </location>
</feature>
<evidence type="ECO:0000259" key="3">
    <source>
        <dbReference type="Pfam" id="PF20434"/>
    </source>
</evidence>